<dbReference type="CDD" id="cd01433">
    <property type="entry name" value="Ribosomal_L16_L10e"/>
    <property type="match status" value="1"/>
</dbReference>
<keyword evidence="2 6" id="KW-0820">tRNA-binding</keyword>
<sequence length="138" mass="15399">MLFPKKVKHRKWHRMRRNPKKKAVATSGTYLAFGSYGLKADGFGEISANQIEAARRALNRFIQKTGKVWIRIFPDKPLTKRPPELTMGGGKGDPAVYVAQVKPGRILFEIDGVEKDVAAGAFKRAASKLSIKTKFVSR</sequence>
<dbReference type="Gene3D" id="3.90.1170.10">
    <property type="entry name" value="Ribosomal protein L10e/L16"/>
    <property type="match status" value="1"/>
</dbReference>
<evidence type="ECO:0000256" key="2">
    <source>
        <dbReference type="ARBA" id="ARBA00022555"/>
    </source>
</evidence>
<gene>
    <name evidence="6" type="primary">rplP</name>
    <name evidence="9" type="ORF">COT67_01560</name>
</gene>
<dbReference type="PRINTS" id="PR00060">
    <property type="entry name" value="RIBOSOMALL16"/>
</dbReference>
<keyword evidence="3 6" id="KW-0689">Ribosomal protein</keyword>
<organism evidence="9 10">
    <name type="scientific">Candidatus Tagabacteria bacterium CG09_land_8_20_14_0_10_41_14</name>
    <dbReference type="NCBI Taxonomy" id="1975021"/>
    <lineage>
        <taxon>Bacteria</taxon>
        <taxon>Candidatus Tagaibacteriota</taxon>
    </lineage>
</organism>
<comment type="subunit">
    <text evidence="6 8">Part of the 50S ribosomal subunit.</text>
</comment>
<dbReference type="InterPro" id="IPR016180">
    <property type="entry name" value="Ribosomal_uL16_dom"/>
</dbReference>
<dbReference type="FunFam" id="3.90.1170.10:FF:000001">
    <property type="entry name" value="50S ribosomal protein L16"/>
    <property type="match status" value="1"/>
</dbReference>
<keyword evidence="4 6" id="KW-0687">Ribonucleoprotein</keyword>
<dbReference type="GO" id="GO:0019843">
    <property type="term" value="F:rRNA binding"/>
    <property type="evidence" value="ECO:0007669"/>
    <property type="project" value="UniProtKB-UniRule"/>
</dbReference>
<evidence type="ECO:0000313" key="9">
    <source>
        <dbReference type="EMBL" id="PIS13487.1"/>
    </source>
</evidence>
<evidence type="ECO:0000256" key="3">
    <source>
        <dbReference type="ARBA" id="ARBA00022980"/>
    </source>
</evidence>
<dbReference type="Pfam" id="PF00252">
    <property type="entry name" value="Ribosomal_L16"/>
    <property type="match status" value="1"/>
</dbReference>
<comment type="caution">
    <text evidence="9">The sequence shown here is derived from an EMBL/GenBank/DDBJ whole genome shotgun (WGS) entry which is preliminary data.</text>
</comment>
<name>A0A2H0WLG0_9BACT</name>
<dbReference type="GO" id="GO:0003735">
    <property type="term" value="F:structural constituent of ribosome"/>
    <property type="evidence" value="ECO:0007669"/>
    <property type="project" value="InterPro"/>
</dbReference>
<evidence type="ECO:0000256" key="5">
    <source>
        <dbReference type="ARBA" id="ARBA00035198"/>
    </source>
</evidence>
<dbReference type="AlphaFoldDB" id="A0A2H0WLG0"/>
<dbReference type="PANTHER" id="PTHR12220">
    <property type="entry name" value="50S/60S RIBOSOMAL PROTEIN L16"/>
    <property type="match status" value="1"/>
</dbReference>
<dbReference type="GO" id="GO:0000049">
    <property type="term" value="F:tRNA binding"/>
    <property type="evidence" value="ECO:0007669"/>
    <property type="project" value="UniProtKB-KW"/>
</dbReference>
<comment type="similarity">
    <text evidence="1 6 7">Belongs to the universal ribosomal protein uL16 family.</text>
</comment>
<dbReference type="InterPro" id="IPR047873">
    <property type="entry name" value="Ribosomal_uL16"/>
</dbReference>
<protein>
    <recommendedName>
        <fullName evidence="5 6">Large ribosomal subunit protein uL16</fullName>
    </recommendedName>
</protein>
<keyword evidence="6 8" id="KW-0694">RNA-binding</keyword>
<evidence type="ECO:0000256" key="8">
    <source>
        <dbReference type="RuleBase" id="RU004414"/>
    </source>
</evidence>
<comment type="function">
    <text evidence="6 8">Binds 23S rRNA and is also seen to make contacts with the A and possibly P site tRNAs.</text>
</comment>
<reference evidence="10" key="1">
    <citation type="submission" date="2017-09" db="EMBL/GenBank/DDBJ databases">
        <title>Depth-based differentiation of microbial function through sediment-hosted aquifers and enrichment of novel symbionts in the deep terrestrial subsurface.</title>
        <authorList>
            <person name="Probst A.J."/>
            <person name="Ladd B."/>
            <person name="Jarett J.K."/>
            <person name="Geller-Mcgrath D.E."/>
            <person name="Sieber C.M.K."/>
            <person name="Emerson J.B."/>
            <person name="Anantharaman K."/>
            <person name="Thomas B.C."/>
            <person name="Malmstrom R."/>
            <person name="Stieglmeier M."/>
            <person name="Klingl A."/>
            <person name="Woyke T."/>
            <person name="Ryan C.M."/>
            <person name="Banfield J.F."/>
        </authorList>
    </citation>
    <scope>NUCLEOTIDE SEQUENCE [LARGE SCALE GENOMIC DNA]</scope>
</reference>
<evidence type="ECO:0000313" key="10">
    <source>
        <dbReference type="Proteomes" id="UP000230353"/>
    </source>
</evidence>
<accession>A0A2H0WLG0</accession>
<dbReference type="NCBIfam" id="TIGR01164">
    <property type="entry name" value="rplP_bact"/>
    <property type="match status" value="1"/>
</dbReference>
<dbReference type="Proteomes" id="UP000230353">
    <property type="component" value="Unassembled WGS sequence"/>
</dbReference>
<dbReference type="InterPro" id="IPR036920">
    <property type="entry name" value="Ribosomal_uL16_sf"/>
</dbReference>
<dbReference type="HAMAP" id="MF_01342">
    <property type="entry name" value="Ribosomal_uL16"/>
    <property type="match status" value="1"/>
</dbReference>
<dbReference type="GO" id="GO:0006412">
    <property type="term" value="P:translation"/>
    <property type="evidence" value="ECO:0007669"/>
    <property type="project" value="UniProtKB-UniRule"/>
</dbReference>
<keyword evidence="6 8" id="KW-0699">rRNA-binding</keyword>
<evidence type="ECO:0000256" key="4">
    <source>
        <dbReference type="ARBA" id="ARBA00023274"/>
    </source>
</evidence>
<dbReference type="InterPro" id="IPR000114">
    <property type="entry name" value="Ribosomal_uL16_bact-type"/>
</dbReference>
<dbReference type="EMBL" id="PEZL01000021">
    <property type="protein sequence ID" value="PIS13487.1"/>
    <property type="molecule type" value="Genomic_DNA"/>
</dbReference>
<dbReference type="GO" id="GO:0022625">
    <property type="term" value="C:cytosolic large ribosomal subunit"/>
    <property type="evidence" value="ECO:0007669"/>
    <property type="project" value="TreeGrafter"/>
</dbReference>
<evidence type="ECO:0000256" key="6">
    <source>
        <dbReference type="HAMAP-Rule" id="MF_01342"/>
    </source>
</evidence>
<proteinExistence type="inferred from homology"/>
<dbReference type="PANTHER" id="PTHR12220:SF13">
    <property type="entry name" value="LARGE RIBOSOMAL SUBUNIT PROTEIN UL16M"/>
    <property type="match status" value="1"/>
</dbReference>
<evidence type="ECO:0000256" key="1">
    <source>
        <dbReference type="ARBA" id="ARBA00008931"/>
    </source>
</evidence>
<evidence type="ECO:0000256" key="7">
    <source>
        <dbReference type="RuleBase" id="RU004413"/>
    </source>
</evidence>
<dbReference type="SUPFAM" id="SSF54686">
    <property type="entry name" value="Ribosomal protein L16p/L10e"/>
    <property type="match status" value="1"/>
</dbReference>